<feature type="transmembrane region" description="Helical" evidence="2">
    <location>
        <begin position="84"/>
        <end position="103"/>
    </location>
</feature>
<protein>
    <submittedName>
        <fullName evidence="3">Uncharacterized protein</fullName>
    </submittedName>
</protein>
<dbReference type="InterPro" id="IPR024862">
    <property type="entry name" value="TRPV"/>
</dbReference>
<name>A0A7R9MBP7_9ACAR</name>
<evidence type="ECO:0000256" key="1">
    <source>
        <dbReference type="ARBA" id="ARBA00022737"/>
    </source>
</evidence>
<feature type="transmembrane region" description="Helical" evidence="2">
    <location>
        <begin position="110"/>
        <end position="128"/>
    </location>
</feature>
<dbReference type="GO" id="GO:0005262">
    <property type="term" value="F:calcium channel activity"/>
    <property type="evidence" value="ECO:0007669"/>
    <property type="project" value="TreeGrafter"/>
</dbReference>
<dbReference type="EMBL" id="OC925484">
    <property type="protein sequence ID" value="CAD7656162.1"/>
    <property type="molecule type" value="Genomic_DNA"/>
</dbReference>
<keyword evidence="2" id="KW-0472">Membrane</keyword>
<evidence type="ECO:0000256" key="2">
    <source>
        <dbReference type="SAM" id="Phobius"/>
    </source>
</evidence>
<dbReference type="GO" id="GO:0098703">
    <property type="term" value="P:calcium ion import across plasma membrane"/>
    <property type="evidence" value="ECO:0007669"/>
    <property type="project" value="TreeGrafter"/>
</dbReference>
<dbReference type="PANTHER" id="PTHR10582">
    <property type="entry name" value="TRANSIENT RECEPTOR POTENTIAL ION CHANNEL PROTEIN"/>
    <property type="match status" value="1"/>
</dbReference>
<organism evidence="3">
    <name type="scientific">Oppiella nova</name>
    <dbReference type="NCBI Taxonomy" id="334625"/>
    <lineage>
        <taxon>Eukaryota</taxon>
        <taxon>Metazoa</taxon>
        <taxon>Ecdysozoa</taxon>
        <taxon>Arthropoda</taxon>
        <taxon>Chelicerata</taxon>
        <taxon>Arachnida</taxon>
        <taxon>Acari</taxon>
        <taxon>Acariformes</taxon>
        <taxon>Sarcoptiformes</taxon>
        <taxon>Oribatida</taxon>
        <taxon>Brachypylina</taxon>
        <taxon>Oppioidea</taxon>
        <taxon>Oppiidae</taxon>
        <taxon>Oppiella</taxon>
    </lineage>
</organism>
<accession>A0A7R9MBP7</accession>
<proteinExistence type="predicted"/>
<reference evidence="3" key="1">
    <citation type="submission" date="2020-11" db="EMBL/GenBank/DDBJ databases">
        <authorList>
            <person name="Tran Van P."/>
        </authorList>
    </citation>
    <scope>NUCLEOTIDE SEQUENCE</scope>
</reference>
<keyword evidence="4" id="KW-1185">Reference proteome</keyword>
<evidence type="ECO:0000313" key="3">
    <source>
        <dbReference type="EMBL" id="CAD7656162.1"/>
    </source>
</evidence>
<dbReference type="OrthoDB" id="533508at2759"/>
<feature type="non-terminal residue" evidence="3">
    <location>
        <position position="1"/>
    </location>
</feature>
<dbReference type="Proteomes" id="UP000728032">
    <property type="component" value="Unassembled WGS sequence"/>
</dbReference>
<keyword evidence="2" id="KW-1133">Transmembrane helix</keyword>
<dbReference type="AlphaFoldDB" id="A0A7R9MBP7"/>
<sequence>EFWTYNIVTCCGYPLNVVDSMQTESSETEGRSALNIILEGSNSEHLDMLKGGVIQKLLEEKWKTFGHVRIAAEIISINSSLPQIIFLSSNILIVFCIFCRLFESSYLEEVLLILALPSAWFILMFFAAY</sequence>
<dbReference type="EMBL" id="CAJPVJ010010659">
    <property type="protein sequence ID" value="CAG2173349.1"/>
    <property type="molecule type" value="Genomic_DNA"/>
</dbReference>
<evidence type="ECO:0000313" key="4">
    <source>
        <dbReference type="Proteomes" id="UP000728032"/>
    </source>
</evidence>
<dbReference type="GO" id="GO:0005886">
    <property type="term" value="C:plasma membrane"/>
    <property type="evidence" value="ECO:0007669"/>
    <property type="project" value="TreeGrafter"/>
</dbReference>
<keyword evidence="2" id="KW-0812">Transmembrane</keyword>
<dbReference type="PANTHER" id="PTHR10582:SF2">
    <property type="entry name" value="INACTIVE"/>
    <property type="match status" value="1"/>
</dbReference>
<gene>
    <name evidence="3" type="ORF">ONB1V03_LOCUS12802</name>
</gene>
<keyword evidence="1" id="KW-0677">Repeat</keyword>